<dbReference type="PANTHER" id="PTHR43272:SF32">
    <property type="entry name" value="AMP-DEPENDENT SYNTHETASE_LIGASE DOMAIN-CONTAINING PROTEIN"/>
    <property type="match status" value="1"/>
</dbReference>
<proteinExistence type="inferred from homology"/>
<dbReference type="InterPro" id="IPR000873">
    <property type="entry name" value="AMP-dep_synth/lig_dom"/>
</dbReference>
<dbReference type="EMBL" id="CP147846">
    <property type="protein sequence ID" value="WXG70291.1"/>
    <property type="molecule type" value="Genomic_DNA"/>
</dbReference>
<dbReference type="GO" id="GO:0016874">
    <property type="term" value="F:ligase activity"/>
    <property type="evidence" value="ECO:0007669"/>
    <property type="project" value="UniProtKB-KW"/>
</dbReference>
<feature type="domain" description="AMP-dependent synthetase/ligase" evidence="6">
    <location>
        <begin position="24"/>
        <end position="432"/>
    </location>
</feature>
<comment type="similarity">
    <text evidence="1">Belongs to the ATP-dependent AMP-binding enzyme family.</text>
</comment>
<evidence type="ECO:0000313" key="7">
    <source>
        <dbReference type="EMBL" id="WXG70291.1"/>
    </source>
</evidence>
<evidence type="ECO:0000259" key="6">
    <source>
        <dbReference type="Pfam" id="PF00501"/>
    </source>
</evidence>
<dbReference type="PANTHER" id="PTHR43272">
    <property type="entry name" value="LONG-CHAIN-FATTY-ACID--COA LIGASE"/>
    <property type="match status" value="1"/>
</dbReference>
<keyword evidence="2 7" id="KW-0436">Ligase</keyword>
<dbReference type="Pfam" id="PF00501">
    <property type="entry name" value="AMP-binding"/>
    <property type="match status" value="1"/>
</dbReference>
<dbReference type="InterPro" id="IPR020845">
    <property type="entry name" value="AMP-binding_CS"/>
</dbReference>
<evidence type="ECO:0000313" key="8">
    <source>
        <dbReference type="Proteomes" id="UP001432000"/>
    </source>
</evidence>
<gene>
    <name evidence="7" type="ORF">WDS16_07195</name>
</gene>
<dbReference type="PROSITE" id="PS00455">
    <property type="entry name" value="AMP_BINDING"/>
    <property type="match status" value="1"/>
</dbReference>
<dbReference type="Gene3D" id="3.40.50.12780">
    <property type="entry name" value="N-terminal domain of ligase-like"/>
    <property type="match status" value="1"/>
</dbReference>
<dbReference type="CDD" id="cd05907">
    <property type="entry name" value="VL_LC_FACS_like"/>
    <property type="match status" value="1"/>
</dbReference>
<dbReference type="SUPFAM" id="SSF56801">
    <property type="entry name" value="Acetyl-CoA synthetase-like"/>
    <property type="match status" value="1"/>
</dbReference>
<evidence type="ECO:0000256" key="3">
    <source>
        <dbReference type="ARBA" id="ARBA00022832"/>
    </source>
</evidence>
<evidence type="ECO:0000256" key="1">
    <source>
        <dbReference type="ARBA" id="ARBA00006432"/>
    </source>
</evidence>
<keyword evidence="8" id="KW-1185">Reference proteome</keyword>
<reference evidence="7 8" key="1">
    <citation type="submission" date="2024-03" db="EMBL/GenBank/DDBJ databases">
        <title>Natural products discovery in diverse microorganisms through a two-stage MS feature dereplication strategy.</title>
        <authorList>
            <person name="Zhang R."/>
        </authorList>
    </citation>
    <scope>NUCLEOTIDE SEQUENCE [LARGE SCALE GENOMIC DNA]</scope>
    <source>
        <strain evidence="7 8">18930</strain>
    </source>
</reference>
<keyword evidence="3" id="KW-0276">Fatty acid metabolism</keyword>
<dbReference type="RefSeq" id="WP_338891601.1">
    <property type="nucleotide sequence ID" value="NZ_CP147846.1"/>
</dbReference>
<protein>
    <recommendedName>
        <fullName evidence="5">Acyl-CoA synthetase</fullName>
    </recommendedName>
</protein>
<organism evidence="7 8">
    <name type="scientific">Rhodococcus sovatensis</name>
    <dbReference type="NCBI Taxonomy" id="1805840"/>
    <lineage>
        <taxon>Bacteria</taxon>
        <taxon>Bacillati</taxon>
        <taxon>Actinomycetota</taxon>
        <taxon>Actinomycetes</taxon>
        <taxon>Mycobacteriales</taxon>
        <taxon>Nocardiaceae</taxon>
        <taxon>Rhodococcus</taxon>
    </lineage>
</organism>
<dbReference type="Proteomes" id="UP001432000">
    <property type="component" value="Chromosome"/>
</dbReference>
<dbReference type="Pfam" id="PF23562">
    <property type="entry name" value="AMP-binding_C_3"/>
    <property type="match status" value="1"/>
</dbReference>
<evidence type="ECO:0000256" key="2">
    <source>
        <dbReference type="ARBA" id="ARBA00022598"/>
    </source>
</evidence>
<evidence type="ECO:0000256" key="5">
    <source>
        <dbReference type="ARBA" id="ARBA00032875"/>
    </source>
</evidence>
<sequence>MREFTSPAVFVVENSESAVDTVFTRASNAPNSIAFRRLVNGSWSDVTAASFAAEVVEVARGLIAAGVRQGDRVALMSSTRYEWSVIDYAIWASGGVTVPVYETSSAGQVEWILSDADPVLLVLETDKHVADTAEVVAAHFRRSTGSAQTFRIDGDTPDSGAIAELAALGADTSDEEVHARVAALRSSDPATLIYTSGTTGRPKGVQLTHANLLAESRGIRETSLKALLRPGSRTLMFLPLAHVLARAVTIAAFDAGTAVGHTNDIPNLVATFGTFAPDFILSVPRVFEKVYNTAKQKAHSDGKGKIFDAAADTAVAWSEAQDGSAGVVLRIKHAVFDKLVYAKLRAALGGQCQLAISGGAPLGARLGHFYRGIGVPIYEGYGLTETSAAFAVNTIGNQRVGSVGRPLPGNTVRITHDDEIQLRGPVVFSGYWRNDEATAESLDDGWFRTGDLGSLDEDGYITITGRKKELIVTAGGKNVSPAGLEDQLRAHALISQAIVVGDQKPFIGALVTLDEDALSGWKAAHGKPADATAADLAKDTDLIAEIDAAVAETNMSVSHAEAIKKYRILPGDFTEESGEMTPTMKLKRNVIAKSYANEIEAIYAK</sequence>
<accession>A0ABZ2PMA4</accession>
<dbReference type="InterPro" id="IPR042099">
    <property type="entry name" value="ANL_N_sf"/>
</dbReference>
<name>A0ABZ2PMA4_9NOCA</name>
<keyword evidence="4" id="KW-0443">Lipid metabolism</keyword>
<evidence type="ECO:0000256" key="4">
    <source>
        <dbReference type="ARBA" id="ARBA00023098"/>
    </source>
</evidence>